<evidence type="ECO:0000313" key="3">
    <source>
        <dbReference type="Proteomes" id="UP000325315"/>
    </source>
</evidence>
<dbReference type="GO" id="GO:0003676">
    <property type="term" value="F:nucleic acid binding"/>
    <property type="evidence" value="ECO:0007669"/>
    <property type="project" value="InterPro"/>
</dbReference>
<name>A0A5B6W8Y2_9ROSI</name>
<protein>
    <submittedName>
        <fullName evidence="2">Protein NYNRIN-like</fullName>
    </submittedName>
</protein>
<dbReference type="Gene3D" id="3.30.420.10">
    <property type="entry name" value="Ribonuclease H-like superfamily/Ribonuclease H"/>
    <property type="match status" value="1"/>
</dbReference>
<feature type="signal peptide" evidence="1">
    <location>
        <begin position="1"/>
        <end position="23"/>
    </location>
</feature>
<dbReference type="EMBL" id="SMMG02000004">
    <property type="protein sequence ID" value="KAA3477587.1"/>
    <property type="molecule type" value="Genomic_DNA"/>
</dbReference>
<dbReference type="InterPro" id="IPR012337">
    <property type="entry name" value="RNaseH-like_sf"/>
</dbReference>
<proteinExistence type="predicted"/>
<comment type="caution">
    <text evidence="2">The sequence shown here is derived from an EMBL/GenBank/DDBJ whole genome shotgun (WGS) entry which is preliminary data.</text>
</comment>
<reference evidence="2" key="1">
    <citation type="submission" date="2019-08" db="EMBL/GenBank/DDBJ databases">
        <authorList>
            <person name="Liu F."/>
        </authorList>
    </citation>
    <scope>NUCLEOTIDE SEQUENCE [LARGE SCALE GENOMIC DNA]</scope>
    <source>
        <strain evidence="2">PA1801</strain>
        <tissue evidence="2">Leaf</tissue>
    </source>
</reference>
<dbReference type="InterPro" id="IPR036397">
    <property type="entry name" value="RNaseH_sf"/>
</dbReference>
<keyword evidence="3" id="KW-1185">Reference proteome</keyword>
<feature type="chain" id="PRO_5022664779" evidence="1">
    <location>
        <begin position="24"/>
        <end position="68"/>
    </location>
</feature>
<evidence type="ECO:0000256" key="1">
    <source>
        <dbReference type="SAM" id="SignalP"/>
    </source>
</evidence>
<sequence length="68" mass="7764">MSEALILWAYFPILSVIIDYVSEWVEAVALLVNDTKAVVQFLHKNIFSRFETSRALVSDEGSHFCSKK</sequence>
<keyword evidence="1" id="KW-0732">Signal</keyword>
<organism evidence="2 3">
    <name type="scientific">Gossypium australe</name>
    <dbReference type="NCBI Taxonomy" id="47621"/>
    <lineage>
        <taxon>Eukaryota</taxon>
        <taxon>Viridiplantae</taxon>
        <taxon>Streptophyta</taxon>
        <taxon>Embryophyta</taxon>
        <taxon>Tracheophyta</taxon>
        <taxon>Spermatophyta</taxon>
        <taxon>Magnoliopsida</taxon>
        <taxon>eudicotyledons</taxon>
        <taxon>Gunneridae</taxon>
        <taxon>Pentapetalae</taxon>
        <taxon>rosids</taxon>
        <taxon>malvids</taxon>
        <taxon>Malvales</taxon>
        <taxon>Malvaceae</taxon>
        <taxon>Malvoideae</taxon>
        <taxon>Gossypium</taxon>
    </lineage>
</organism>
<evidence type="ECO:0000313" key="2">
    <source>
        <dbReference type="EMBL" id="KAA3477587.1"/>
    </source>
</evidence>
<gene>
    <name evidence="2" type="ORF">EPI10_011466</name>
</gene>
<dbReference type="AlphaFoldDB" id="A0A5B6W8Y2"/>
<accession>A0A5B6W8Y2</accession>
<dbReference type="SUPFAM" id="SSF53098">
    <property type="entry name" value="Ribonuclease H-like"/>
    <property type="match status" value="1"/>
</dbReference>
<dbReference type="OrthoDB" id="1001372at2759"/>
<dbReference type="Proteomes" id="UP000325315">
    <property type="component" value="Unassembled WGS sequence"/>
</dbReference>